<feature type="transmembrane region" description="Helical" evidence="15">
    <location>
        <begin position="85"/>
        <end position="106"/>
    </location>
</feature>
<evidence type="ECO:0000256" key="7">
    <source>
        <dbReference type="ARBA" id="ARBA00022741"/>
    </source>
</evidence>
<dbReference type="GO" id="GO:0005524">
    <property type="term" value="F:ATP binding"/>
    <property type="evidence" value="ECO:0007669"/>
    <property type="project" value="UniProtKB-KW"/>
</dbReference>
<keyword evidence="12 15" id="KW-0472">Membrane</keyword>
<feature type="transmembrane region" description="Helical" evidence="15">
    <location>
        <begin position="118"/>
        <end position="137"/>
    </location>
</feature>
<keyword evidence="18" id="KW-1185">Reference proteome</keyword>
<protein>
    <recommendedName>
        <fullName evidence="4">adenylate cyclase</fullName>
        <ecNumber evidence="4">4.6.1.1</ecNumber>
    </recommendedName>
</protein>
<keyword evidence="11" id="KW-0115">cAMP biosynthesis</keyword>
<evidence type="ECO:0000256" key="10">
    <source>
        <dbReference type="ARBA" id="ARBA00022989"/>
    </source>
</evidence>
<evidence type="ECO:0000256" key="6">
    <source>
        <dbReference type="ARBA" id="ARBA00022723"/>
    </source>
</evidence>
<keyword evidence="8" id="KW-0067">ATP-binding</keyword>
<dbReference type="PROSITE" id="PS50125">
    <property type="entry name" value="GUANYLATE_CYCLASE_2"/>
    <property type="match status" value="2"/>
</dbReference>
<keyword evidence="10 15" id="KW-1133">Transmembrane helix</keyword>
<evidence type="ECO:0000256" key="11">
    <source>
        <dbReference type="ARBA" id="ARBA00022998"/>
    </source>
</evidence>
<dbReference type="InterPro" id="IPR029787">
    <property type="entry name" value="Nucleotide_cyclase"/>
</dbReference>
<keyword evidence="13 14" id="KW-0456">Lyase</keyword>
<feature type="transmembrane region" description="Helical" evidence="15">
    <location>
        <begin position="233"/>
        <end position="255"/>
    </location>
</feature>
<evidence type="ECO:0000256" key="8">
    <source>
        <dbReference type="ARBA" id="ARBA00022840"/>
    </source>
</evidence>
<dbReference type="PANTHER" id="PTHR45627">
    <property type="entry name" value="ADENYLATE CYCLASE TYPE 1"/>
    <property type="match status" value="1"/>
</dbReference>
<organism evidence="17 18">
    <name type="scientific">Leptosia nina</name>
    <dbReference type="NCBI Taxonomy" id="320188"/>
    <lineage>
        <taxon>Eukaryota</taxon>
        <taxon>Metazoa</taxon>
        <taxon>Ecdysozoa</taxon>
        <taxon>Arthropoda</taxon>
        <taxon>Hexapoda</taxon>
        <taxon>Insecta</taxon>
        <taxon>Pterygota</taxon>
        <taxon>Neoptera</taxon>
        <taxon>Endopterygota</taxon>
        <taxon>Lepidoptera</taxon>
        <taxon>Glossata</taxon>
        <taxon>Ditrysia</taxon>
        <taxon>Papilionoidea</taxon>
        <taxon>Pieridae</taxon>
        <taxon>Pierinae</taxon>
        <taxon>Leptosia</taxon>
    </lineage>
</organism>
<feature type="transmembrane region" description="Helical" evidence="15">
    <location>
        <begin position="712"/>
        <end position="731"/>
    </location>
</feature>
<dbReference type="GO" id="GO:0046872">
    <property type="term" value="F:metal ion binding"/>
    <property type="evidence" value="ECO:0007669"/>
    <property type="project" value="UniProtKB-KW"/>
</dbReference>
<evidence type="ECO:0000313" key="18">
    <source>
        <dbReference type="Proteomes" id="UP001497472"/>
    </source>
</evidence>
<dbReference type="PROSITE" id="PS00452">
    <property type="entry name" value="GUANYLATE_CYCLASE_1"/>
    <property type="match status" value="1"/>
</dbReference>
<dbReference type="InterPro" id="IPR009398">
    <property type="entry name" value="Adcy_conserved_dom"/>
</dbReference>
<dbReference type="Pfam" id="PF16214">
    <property type="entry name" value="AC_N"/>
    <property type="match status" value="1"/>
</dbReference>
<comment type="cofactor">
    <cofactor evidence="2">
        <name>Mg(2+)</name>
        <dbReference type="ChEBI" id="CHEBI:18420"/>
    </cofactor>
</comment>
<dbReference type="InterPro" id="IPR032628">
    <property type="entry name" value="AC_N"/>
</dbReference>
<feature type="transmembrane region" description="Helical" evidence="15">
    <location>
        <begin position="624"/>
        <end position="644"/>
    </location>
</feature>
<reference evidence="17 18" key="1">
    <citation type="submission" date="2023-11" db="EMBL/GenBank/DDBJ databases">
        <authorList>
            <person name="Okamura Y."/>
        </authorList>
    </citation>
    <scope>NUCLEOTIDE SEQUENCE [LARGE SCALE GENOMIC DNA]</scope>
</reference>
<dbReference type="SMART" id="SM00044">
    <property type="entry name" value="CYCc"/>
    <property type="match status" value="2"/>
</dbReference>
<comment type="caution">
    <text evidence="17">The sequence shown here is derived from an EMBL/GenBank/DDBJ whole genome shotgun (WGS) entry which is preliminary data.</text>
</comment>
<evidence type="ECO:0000256" key="1">
    <source>
        <dbReference type="ARBA" id="ARBA00001593"/>
    </source>
</evidence>
<dbReference type="Pfam" id="PF00211">
    <property type="entry name" value="Guanylate_cyc"/>
    <property type="match status" value="2"/>
</dbReference>
<proteinExistence type="inferred from homology"/>
<evidence type="ECO:0000256" key="9">
    <source>
        <dbReference type="ARBA" id="ARBA00022842"/>
    </source>
</evidence>
<evidence type="ECO:0000256" key="12">
    <source>
        <dbReference type="ARBA" id="ARBA00023136"/>
    </source>
</evidence>
<sequence length="1204" mass="139132">MQDDTLSRTTGSVVLQVGALELLARYSMNSGRATSMLSSIHEFRSQEVEQAGGNQWNWKYLRDQFYQKDLEGLYRKYDNKLRETLIYIYVSLLVFFSTIHIIAVIASTYSKSLEWKPTYLSVGMYFIRIGIPLILFWKYIYIPLKERWCLMPLATTVILTVDLFCSDVTVSIVTVSDETYLRPAYATMALLSVYIFLPIRNNFIAIIIGVIVSAAYIFVIAFVTYYNNPQSEVMFFQVASDIIYLIGVNLMGVYFRLMNEIVTRRSFLDRRACVESTLRLKFVKDQEERLMLSILPEHIMSKVRHDIRNMFMNIRSHSLCHNMRSFSQLYVEEHDNVTILYADVVNYTKISTTLSPLRMVELLNELFGRFDEASEEHDVLRIKFLGDCYYCVSGIPKPTDQHAKNCVDLGLEMIHIIKDVREKRSLNIDMRIGVHSGKILCGLIGIRKWQFDIWSKDVTIANKMESTGKSGKVHITKQTLELLLDYAREYIIEPNFESQNDPFVTNNKLETYLITRPSRPLTDYKPFRRASVGLNKIINPRSRNRRSEHRNSSNYRRTTAFMDENLVEYQQMLKAADAQMAKEIEDMTSGKKHFKQESKLNRFTLMYKSKQLEKSYLLLPDPLFKYYITCSLVILLLIIIVNILSTKWSGVFQWYVWIPFGVLTLILIVLQPLTWFQFVWTKYKGVNEPRHRFLRGIYDISLLIIKDTKIRTIIYVLISIVLAATSILNVIGCNVPEDTAADILSLCVSSWHVTQSWSLALLLNFLFSRVFFIFKWIVAAVMTTFYLWVIWEMKSAFFSAGLTWNVGLDPRISQTLSVIFITFTLYWIDRTTEYRHRLDHLWQIQLTEEQEEAETMLKVNNMLLENILPAHVVQVYLDLNRPIDELYYEKYDNVAVMFASLTDYKLGIESDADLSDKLILSILDEVISDFDRLLLMGSSIYKVEKIKVAGWTYMAACGLDPNRRGSFDSSSYCSAGDKHQNNLYNRAIVVTMVEFAAAMMMQLQSFNRGSFQSFEGLNLRIGISNGEVAAGVVGSLKPLYDIWGNAVNLASRMDSTGETGRIQVTENTAIILDECGILTTYRGETFAKGAGYIRTYFVPLDEDFNLVKKEHSRDFFKTEYAHNYLARNTALSDTSVDSFETEPRSLDVRELNEAYSDYDEDEISNYNEEPDYFDEVQIFDAVSQKSLSDESSEFGNNNVLETPC</sequence>
<gene>
    <name evidence="17" type="ORF">LNINA_LOCUS4319</name>
</gene>
<comment type="catalytic activity">
    <reaction evidence="1">
        <text>ATP = 3',5'-cyclic AMP + diphosphate</text>
        <dbReference type="Rhea" id="RHEA:15389"/>
        <dbReference type="ChEBI" id="CHEBI:30616"/>
        <dbReference type="ChEBI" id="CHEBI:33019"/>
        <dbReference type="ChEBI" id="CHEBI:58165"/>
        <dbReference type="EC" id="4.6.1.1"/>
    </reaction>
</comment>
<feature type="domain" description="Guanylate cyclase" evidence="16">
    <location>
        <begin position="338"/>
        <end position="465"/>
    </location>
</feature>
<keyword evidence="7" id="KW-0547">Nucleotide-binding</keyword>
<keyword evidence="5 15" id="KW-0812">Transmembrane</keyword>
<feature type="transmembrane region" description="Helical" evidence="15">
    <location>
        <begin position="811"/>
        <end position="828"/>
    </location>
</feature>
<evidence type="ECO:0000256" key="14">
    <source>
        <dbReference type="RuleBase" id="RU000405"/>
    </source>
</evidence>
<keyword evidence="6" id="KW-0479">Metal-binding</keyword>
<dbReference type="InterPro" id="IPR001054">
    <property type="entry name" value="A/G_cyclase"/>
</dbReference>
<dbReference type="EMBL" id="CAVLEF010000005">
    <property type="protein sequence ID" value="CAK1544589.1"/>
    <property type="molecule type" value="Genomic_DNA"/>
</dbReference>
<dbReference type="EC" id="4.6.1.1" evidence="4"/>
<feature type="transmembrane region" description="Helical" evidence="15">
    <location>
        <begin position="770"/>
        <end position="791"/>
    </location>
</feature>
<evidence type="ECO:0000256" key="5">
    <source>
        <dbReference type="ARBA" id="ARBA00022692"/>
    </source>
</evidence>
<feature type="transmembrane region" description="Helical" evidence="15">
    <location>
        <begin position="656"/>
        <end position="680"/>
    </location>
</feature>
<name>A0AAV1J7I1_9NEOP</name>
<dbReference type="Proteomes" id="UP001497472">
    <property type="component" value="Unassembled WGS sequence"/>
</dbReference>
<evidence type="ECO:0000259" key="16">
    <source>
        <dbReference type="PROSITE" id="PS50125"/>
    </source>
</evidence>
<feature type="transmembrane region" description="Helical" evidence="15">
    <location>
        <begin position="743"/>
        <end position="763"/>
    </location>
</feature>
<keyword evidence="9" id="KW-0460">Magnesium</keyword>
<evidence type="ECO:0000256" key="2">
    <source>
        <dbReference type="ARBA" id="ARBA00001946"/>
    </source>
</evidence>
<dbReference type="GO" id="GO:0005886">
    <property type="term" value="C:plasma membrane"/>
    <property type="evidence" value="ECO:0007669"/>
    <property type="project" value="InterPro"/>
</dbReference>
<dbReference type="GO" id="GO:0035556">
    <property type="term" value="P:intracellular signal transduction"/>
    <property type="evidence" value="ECO:0007669"/>
    <property type="project" value="InterPro"/>
</dbReference>
<dbReference type="PANTHER" id="PTHR45627:SF23">
    <property type="entry name" value="AT30656P-RELATED"/>
    <property type="match status" value="1"/>
</dbReference>
<comment type="similarity">
    <text evidence="14">Belongs to the adenylyl cyclase class-4/guanylyl cyclase family.</text>
</comment>
<evidence type="ECO:0000256" key="13">
    <source>
        <dbReference type="ARBA" id="ARBA00023239"/>
    </source>
</evidence>
<evidence type="ECO:0000313" key="17">
    <source>
        <dbReference type="EMBL" id="CAK1544589.1"/>
    </source>
</evidence>
<dbReference type="FunFam" id="3.30.70.1230:FF:000024">
    <property type="entry name" value="ACXA, isoform A"/>
    <property type="match status" value="1"/>
</dbReference>
<comment type="subcellular location">
    <subcellularLocation>
        <location evidence="3">Membrane</location>
        <topology evidence="3">Multi-pass membrane protein</topology>
    </subcellularLocation>
</comment>
<evidence type="ECO:0000256" key="15">
    <source>
        <dbReference type="SAM" id="Phobius"/>
    </source>
</evidence>
<dbReference type="GO" id="GO:0004016">
    <property type="term" value="F:adenylate cyclase activity"/>
    <property type="evidence" value="ECO:0007669"/>
    <property type="project" value="UniProtKB-EC"/>
</dbReference>
<dbReference type="InterPro" id="IPR018297">
    <property type="entry name" value="A/G_cyclase_CS"/>
</dbReference>
<dbReference type="GO" id="GO:0006171">
    <property type="term" value="P:cAMP biosynthetic process"/>
    <property type="evidence" value="ECO:0007669"/>
    <property type="project" value="UniProtKB-KW"/>
</dbReference>
<dbReference type="AlphaFoldDB" id="A0AAV1J7I1"/>
<dbReference type="Gene3D" id="3.30.70.1230">
    <property type="entry name" value="Nucleotide cyclase"/>
    <property type="match status" value="2"/>
</dbReference>
<dbReference type="CDD" id="cd07302">
    <property type="entry name" value="CHD"/>
    <property type="match status" value="2"/>
</dbReference>
<feature type="transmembrane region" description="Helical" evidence="15">
    <location>
        <begin position="149"/>
        <end position="174"/>
    </location>
</feature>
<evidence type="ECO:0000256" key="4">
    <source>
        <dbReference type="ARBA" id="ARBA00012201"/>
    </source>
</evidence>
<dbReference type="SUPFAM" id="SSF55073">
    <property type="entry name" value="Nucleotide cyclase"/>
    <property type="match status" value="2"/>
</dbReference>
<feature type="domain" description="Guanylate cyclase" evidence="16">
    <location>
        <begin position="895"/>
        <end position="1054"/>
    </location>
</feature>
<accession>A0AAV1J7I1</accession>
<evidence type="ECO:0000256" key="3">
    <source>
        <dbReference type="ARBA" id="ARBA00004141"/>
    </source>
</evidence>
<dbReference type="Pfam" id="PF06327">
    <property type="entry name" value="Adcy_cons_dom"/>
    <property type="match status" value="1"/>
</dbReference>
<feature type="transmembrane region" description="Helical" evidence="15">
    <location>
        <begin position="204"/>
        <end position="227"/>
    </location>
</feature>
<feature type="transmembrane region" description="Helical" evidence="15">
    <location>
        <begin position="180"/>
        <end position="197"/>
    </location>
</feature>
<dbReference type="GO" id="GO:0007189">
    <property type="term" value="P:adenylate cyclase-activating G protein-coupled receptor signaling pathway"/>
    <property type="evidence" value="ECO:0007669"/>
    <property type="project" value="TreeGrafter"/>
</dbReference>